<dbReference type="AlphaFoldDB" id="A0A814JX03"/>
<feature type="region of interest" description="Disordered" evidence="2">
    <location>
        <begin position="146"/>
        <end position="179"/>
    </location>
</feature>
<name>A0A814JX03_9BILA</name>
<evidence type="ECO:0000256" key="1">
    <source>
        <dbReference type="ARBA" id="ARBA00010979"/>
    </source>
</evidence>
<dbReference type="GO" id="GO:0032040">
    <property type="term" value="C:small-subunit processome"/>
    <property type="evidence" value="ECO:0007669"/>
    <property type="project" value="TreeGrafter"/>
</dbReference>
<feature type="region of interest" description="Disordered" evidence="2">
    <location>
        <begin position="302"/>
        <end position="331"/>
    </location>
</feature>
<dbReference type="Proteomes" id="UP000663864">
    <property type="component" value="Unassembled WGS sequence"/>
</dbReference>
<comment type="caution">
    <text evidence="3">The sequence shown here is derived from an EMBL/GenBank/DDBJ whole genome shotgun (WGS) entry which is preliminary data.</text>
</comment>
<dbReference type="PANTHER" id="PTHR13237:SF9">
    <property type="entry name" value="NEUROGUIDIN"/>
    <property type="match status" value="1"/>
</dbReference>
<reference evidence="3" key="1">
    <citation type="submission" date="2021-02" db="EMBL/GenBank/DDBJ databases">
        <authorList>
            <person name="Nowell W R."/>
        </authorList>
    </citation>
    <scope>NUCLEOTIDE SEQUENCE</scope>
</reference>
<feature type="compositionally biased region" description="Acidic residues" evidence="2">
    <location>
        <begin position="158"/>
        <end position="168"/>
    </location>
</feature>
<dbReference type="Proteomes" id="UP000663870">
    <property type="component" value="Unassembled WGS sequence"/>
</dbReference>
<accession>A0A814JX03</accession>
<dbReference type="EMBL" id="CAJNOT010000636">
    <property type="protein sequence ID" value="CAF1041479.1"/>
    <property type="molecule type" value="Genomic_DNA"/>
</dbReference>
<dbReference type="InterPro" id="IPR007146">
    <property type="entry name" value="Sas10/Utp3/C1D"/>
</dbReference>
<protein>
    <submittedName>
        <fullName evidence="3">Uncharacterized protein</fullName>
    </submittedName>
</protein>
<evidence type="ECO:0000256" key="2">
    <source>
        <dbReference type="SAM" id="MobiDB-lite"/>
    </source>
</evidence>
<comment type="similarity">
    <text evidence="1">Belongs to the SAS10 family.</text>
</comment>
<dbReference type="Pfam" id="PF04000">
    <property type="entry name" value="Sas10_Utp3"/>
    <property type="match status" value="1"/>
</dbReference>
<keyword evidence="6" id="KW-1185">Reference proteome</keyword>
<dbReference type="PANTHER" id="PTHR13237">
    <property type="entry name" value="SOMETHING ABOUT SILENCING PROTEIN 10-RELATED"/>
    <property type="match status" value="1"/>
</dbReference>
<organism evidence="3 5">
    <name type="scientific">Rotaria sordida</name>
    <dbReference type="NCBI Taxonomy" id="392033"/>
    <lineage>
        <taxon>Eukaryota</taxon>
        <taxon>Metazoa</taxon>
        <taxon>Spiralia</taxon>
        <taxon>Gnathifera</taxon>
        <taxon>Rotifera</taxon>
        <taxon>Eurotatoria</taxon>
        <taxon>Bdelloidea</taxon>
        <taxon>Philodinida</taxon>
        <taxon>Philodinidae</taxon>
        <taxon>Rotaria</taxon>
    </lineage>
</organism>
<dbReference type="EMBL" id="CAJNOL010000744">
    <property type="protein sequence ID" value="CAF1184986.1"/>
    <property type="molecule type" value="Genomic_DNA"/>
</dbReference>
<evidence type="ECO:0000313" key="5">
    <source>
        <dbReference type="Proteomes" id="UP000663864"/>
    </source>
</evidence>
<evidence type="ECO:0000313" key="3">
    <source>
        <dbReference type="EMBL" id="CAF1041479.1"/>
    </source>
</evidence>
<evidence type="ECO:0000313" key="4">
    <source>
        <dbReference type="EMBL" id="CAF1184986.1"/>
    </source>
</evidence>
<evidence type="ECO:0000313" key="6">
    <source>
        <dbReference type="Proteomes" id="UP000663870"/>
    </source>
</evidence>
<sequence length="331" mass="39987">MTDQENIRLRTLTKYKELNEQLREFLKNILLFEKSSSLNEQINSHINDNGGISLLSIKNDLLFHYLTNLVAVMYRRSIPNQSLNSSSTRSIILRLCEIRTFIEKIRPIEQKLQYQMDKLLKNNIDQQLNYRPNIENFDEVINENEEINMDNENKQHDDEEDDDDDEEEEKKQKTKIYRPPKLVPVEYNDDFDDKNEKKTINNKRLEYLKRRAYHSDILEDYKNKYSDAPEEIYNSERSRLLQQNRAYKEKISYEEEYLKRLPQTKRERLQLQRSMMNNDNDITNHIHDANILFDDNINGLTKKKKGKMSRRTKKRMEKKKTKSIKRLKSRK</sequence>
<gene>
    <name evidence="4" type="ORF">JXQ802_LOCUS23561</name>
    <name evidence="3" type="ORF">ZHD862_LOCUS14567</name>
</gene>
<proteinExistence type="inferred from homology"/>
<dbReference type="GO" id="GO:0000462">
    <property type="term" value="P:maturation of SSU-rRNA from tricistronic rRNA transcript (SSU-rRNA, 5.8S rRNA, LSU-rRNA)"/>
    <property type="evidence" value="ECO:0007669"/>
    <property type="project" value="TreeGrafter"/>
</dbReference>